<protein>
    <submittedName>
        <fullName evidence="1">Uncharacterized protein</fullName>
    </submittedName>
</protein>
<gene>
    <name evidence="1" type="ORF">UFOVP1620_11</name>
</gene>
<evidence type="ECO:0000313" key="1">
    <source>
        <dbReference type="EMBL" id="CAB4220018.1"/>
    </source>
</evidence>
<accession>A0A6J5SX05</accession>
<dbReference type="EMBL" id="LR797487">
    <property type="protein sequence ID" value="CAB4220018.1"/>
    <property type="molecule type" value="Genomic_DNA"/>
</dbReference>
<sequence length="43" mass="4835">MTVFGAKKGRGVFLVLGGVKVPRVVSVYKDSRFWGFFTMFYGV</sequence>
<proteinExistence type="predicted"/>
<organism evidence="1">
    <name type="scientific">uncultured Caudovirales phage</name>
    <dbReference type="NCBI Taxonomy" id="2100421"/>
    <lineage>
        <taxon>Viruses</taxon>
        <taxon>Duplodnaviria</taxon>
        <taxon>Heunggongvirae</taxon>
        <taxon>Uroviricota</taxon>
        <taxon>Caudoviricetes</taxon>
        <taxon>Peduoviridae</taxon>
        <taxon>Maltschvirus</taxon>
        <taxon>Maltschvirus maltsch</taxon>
    </lineage>
</organism>
<reference evidence="1" key="1">
    <citation type="submission" date="2020-05" db="EMBL/GenBank/DDBJ databases">
        <authorList>
            <person name="Chiriac C."/>
            <person name="Salcher M."/>
            <person name="Ghai R."/>
            <person name="Kavagutti S V."/>
        </authorList>
    </citation>
    <scope>NUCLEOTIDE SEQUENCE</scope>
</reference>
<name>A0A6J5SX05_9CAUD</name>